<organism evidence="2 3">
    <name type="scientific">Erythranthe guttata</name>
    <name type="common">Yellow monkey flower</name>
    <name type="synonym">Mimulus guttatus</name>
    <dbReference type="NCBI Taxonomy" id="4155"/>
    <lineage>
        <taxon>Eukaryota</taxon>
        <taxon>Viridiplantae</taxon>
        <taxon>Streptophyta</taxon>
        <taxon>Embryophyta</taxon>
        <taxon>Tracheophyta</taxon>
        <taxon>Spermatophyta</taxon>
        <taxon>Magnoliopsida</taxon>
        <taxon>eudicotyledons</taxon>
        <taxon>Gunneridae</taxon>
        <taxon>Pentapetalae</taxon>
        <taxon>asterids</taxon>
        <taxon>lamiids</taxon>
        <taxon>Lamiales</taxon>
        <taxon>Phrymaceae</taxon>
        <taxon>Erythranthe</taxon>
    </lineage>
</organism>
<proteinExistence type="predicted"/>
<protein>
    <recommendedName>
        <fullName evidence="4">Avr9/Cf-9 rapidly elicited protein 146</fullName>
    </recommendedName>
</protein>
<evidence type="ECO:0000313" key="2">
    <source>
        <dbReference type="EMBL" id="EYU24715.1"/>
    </source>
</evidence>
<dbReference type="Pfam" id="PF05553">
    <property type="entry name" value="DUF761"/>
    <property type="match status" value="1"/>
</dbReference>
<evidence type="ECO:0000313" key="3">
    <source>
        <dbReference type="Proteomes" id="UP000030748"/>
    </source>
</evidence>
<evidence type="ECO:0000256" key="1">
    <source>
        <dbReference type="SAM" id="MobiDB-lite"/>
    </source>
</evidence>
<feature type="region of interest" description="Disordered" evidence="1">
    <location>
        <begin position="81"/>
        <end position="105"/>
    </location>
</feature>
<dbReference type="PANTHER" id="PTHR33265:SF26">
    <property type="entry name" value="OS06G0554600 PROTEIN"/>
    <property type="match status" value="1"/>
</dbReference>
<evidence type="ECO:0008006" key="4">
    <source>
        <dbReference type="Google" id="ProtNLM"/>
    </source>
</evidence>
<name>A0A022QDX2_ERYGU</name>
<dbReference type="AlphaFoldDB" id="A0A022QDX2"/>
<dbReference type="InterPro" id="IPR008480">
    <property type="entry name" value="DUF761_pln"/>
</dbReference>
<dbReference type="EMBL" id="KI632119">
    <property type="protein sequence ID" value="EYU24715.1"/>
    <property type="molecule type" value="Genomic_DNA"/>
</dbReference>
<dbReference type="STRING" id="4155.A0A022QDX2"/>
<reference evidence="2 3" key="1">
    <citation type="journal article" date="2013" name="Proc. Natl. Acad. Sci. U.S.A.">
        <title>Fine-scale variation in meiotic recombination in Mimulus inferred from population shotgun sequencing.</title>
        <authorList>
            <person name="Hellsten U."/>
            <person name="Wright K.M."/>
            <person name="Jenkins J."/>
            <person name="Shu S."/>
            <person name="Yuan Y."/>
            <person name="Wessler S.R."/>
            <person name="Schmutz J."/>
            <person name="Willis J.H."/>
            <person name="Rokhsar D.S."/>
        </authorList>
    </citation>
    <scope>NUCLEOTIDE SEQUENCE [LARGE SCALE GENOMIC DNA]</scope>
    <source>
        <strain evidence="3">cv. DUN x IM62</strain>
    </source>
</reference>
<keyword evidence="3" id="KW-1185">Reference proteome</keyword>
<sequence>MEKNLPIVAKKIWKMVRVIYFMLRKGISKAKLFADFGTMMKRGKIAGKAAIKNLMLLHHHPAAASPSISGRRFHDYEFSCSSSSPDACYPKKRRNSKSAQPSEEDLAAAASPVLPGFGPSPNVRQLRVTDSPFPLEDDVDEDSHVDEAAEVFIMNFYKDLRLQNSMDYC</sequence>
<gene>
    <name evidence="2" type="ORF">MIMGU_mgv1a025568mg</name>
</gene>
<dbReference type="eggNOG" id="ENOG502RXSC">
    <property type="taxonomic scope" value="Eukaryota"/>
</dbReference>
<dbReference type="PANTHER" id="PTHR33265">
    <property type="entry name" value="AVR9/CF-9 RAPIDLY ELICITED PROTEIN-RELATED"/>
    <property type="match status" value="1"/>
</dbReference>
<dbReference type="Proteomes" id="UP000030748">
    <property type="component" value="Unassembled WGS sequence"/>
</dbReference>
<dbReference type="PhylomeDB" id="A0A022QDX2"/>
<accession>A0A022QDX2</accession>